<dbReference type="Pfam" id="PF07669">
    <property type="entry name" value="Eco57I"/>
    <property type="match status" value="1"/>
</dbReference>
<sequence>MRNNMLGQIIENTDSFIASVPKDKRKKYGQFFTNLTTAKFMAALFNFDLSKPNIEILDAGAGTGILSAAVVQRLVENGYQGHIHITCYETDNIVLPLLEKNMSVIMEQADVSYIIKNENYITSQPFGINSLFQDNENIYDYVIGNPPYLKIPKDANEAKAMPSVCHGAPNLYFLFWAMGIYNLKQGQELVYIVPRSWTSGAYFKKFREYLFDNCVITDIHLFDSRDKVFNGESVLQETIIIKIRKTTVAPESINITTSSTSDFSDIKHFKTSYDTVVAKNQFVYLVTNEDDANVLHVINNFHRTLPEIGLKMQTGIIVDFRTKEVLRDKLEEGAYPLLYSQHIREGKVVWPLGKEGEVIKTERNGFLQKNSDYLLVKRFTSKEEERRLQCGIYLKQKYSQFDYISTQNKVNFIKCDSPCVTYGLYVLLNSTLYDSYYRIMNGSTQVNSTEINQMPIPERTVIEEMGRDLMHKELSVVNCNKILSKWIN</sequence>
<dbReference type="InterPro" id="IPR011639">
    <property type="entry name" value="MethylTrfase_TaqI-like_dom"/>
</dbReference>
<dbReference type="GO" id="GO:0006304">
    <property type="term" value="P:DNA modification"/>
    <property type="evidence" value="ECO:0007669"/>
    <property type="project" value="InterPro"/>
</dbReference>
<proteinExistence type="predicted"/>
<evidence type="ECO:0000256" key="4">
    <source>
        <dbReference type="ARBA" id="ARBA00022691"/>
    </source>
</evidence>
<keyword evidence="4" id="KW-0949">S-adenosyl-L-methionine</keyword>
<comment type="catalytic activity">
    <reaction evidence="5">
        <text>a 2'-deoxyadenosine in DNA + S-adenosyl-L-methionine = an N(6)-methyl-2'-deoxyadenosine in DNA + S-adenosyl-L-homocysteine + H(+)</text>
        <dbReference type="Rhea" id="RHEA:15197"/>
        <dbReference type="Rhea" id="RHEA-COMP:12418"/>
        <dbReference type="Rhea" id="RHEA-COMP:12419"/>
        <dbReference type="ChEBI" id="CHEBI:15378"/>
        <dbReference type="ChEBI" id="CHEBI:57856"/>
        <dbReference type="ChEBI" id="CHEBI:59789"/>
        <dbReference type="ChEBI" id="CHEBI:90615"/>
        <dbReference type="ChEBI" id="CHEBI:90616"/>
        <dbReference type="EC" id="2.1.1.72"/>
    </reaction>
</comment>
<dbReference type="PANTHER" id="PTHR33841:SF1">
    <property type="entry name" value="DNA METHYLTRANSFERASE A"/>
    <property type="match status" value="1"/>
</dbReference>
<dbReference type="SUPFAM" id="SSF53335">
    <property type="entry name" value="S-adenosyl-L-methionine-dependent methyltransferases"/>
    <property type="match status" value="1"/>
</dbReference>
<dbReference type="GO" id="GO:0009007">
    <property type="term" value="F:site-specific DNA-methyltransferase (adenine-specific) activity"/>
    <property type="evidence" value="ECO:0007669"/>
    <property type="project" value="UniProtKB-EC"/>
</dbReference>
<feature type="domain" description="Type II methyltransferase M.TaqI-like" evidence="6">
    <location>
        <begin position="124"/>
        <end position="229"/>
    </location>
</feature>
<evidence type="ECO:0000256" key="1">
    <source>
        <dbReference type="ARBA" id="ARBA00011900"/>
    </source>
</evidence>
<dbReference type="PRINTS" id="PR00507">
    <property type="entry name" value="N12N6MTFRASE"/>
</dbReference>
<name>A0A6L3J6E3_9BACT</name>
<evidence type="ECO:0000256" key="2">
    <source>
        <dbReference type="ARBA" id="ARBA00022603"/>
    </source>
</evidence>
<dbReference type="EMBL" id="VVZV01000006">
    <property type="protein sequence ID" value="KAA5321811.1"/>
    <property type="molecule type" value="Genomic_DNA"/>
</dbReference>
<evidence type="ECO:0000256" key="5">
    <source>
        <dbReference type="ARBA" id="ARBA00047942"/>
    </source>
</evidence>
<gene>
    <name evidence="7" type="ORF">F2Z07_06870</name>
</gene>
<dbReference type="GO" id="GO:0003676">
    <property type="term" value="F:nucleic acid binding"/>
    <property type="evidence" value="ECO:0007669"/>
    <property type="project" value="InterPro"/>
</dbReference>
<dbReference type="Gene3D" id="3.40.50.150">
    <property type="entry name" value="Vaccinia Virus protein VP39"/>
    <property type="match status" value="1"/>
</dbReference>
<dbReference type="EC" id="2.1.1.72" evidence="1"/>
<dbReference type="PANTHER" id="PTHR33841">
    <property type="entry name" value="DNA METHYLTRANSFERASE YEEA-RELATED"/>
    <property type="match status" value="1"/>
</dbReference>
<protein>
    <recommendedName>
        <fullName evidence="1">site-specific DNA-methyltransferase (adenine-specific)</fullName>
        <ecNumber evidence="1">2.1.1.72</ecNumber>
    </recommendedName>
</protein>
<evidence type="ECO:0000256" key="3">
    <source>
        <dbReference type="ARBA" id="ARBA00022679"/>
    </source>
</evidence>
<keyword evidence="3" id="KW-0808">Transferase</keyword>
<dbReference type="InterPro" id="IPR029063">
    <property type="entry name" value="SAM-dependent_MTases_sf"/>
</dbReference>
<keyword evidence="2 7" id="KW-0489">Methyltransferase</keyword>
<dbReference type="InterPro" id="IPR002052">
    <property type="entry name" value="DNA_methylase_N6_adenine_CS"/>
</dbReference>
<dbReference type="PROSITE" id="PS00092">
    <property type="entry name" value="N6_MTASE"/>
    <property type="match status" value="1"/>
</dbReference>
<accession>A0A6L3J6E3</accession>
<dbReference type="GO" id="GO:0032259">
    <property type="term" value="P:methylation"/>
    <property type="evidence" value="ECO:0007669"/>
    <property type="project" value="UniProtKB-KW"/>
</dbReference>
<dbReference type="Proteomes" id="UP000481700">
    <property type="component" value="Unassembled WGS sequence"/>
</dbReference>
<dbReference type="RefSeq" id="WP_149917457.1">
    <property type="nucleotide sequence ID" value="NZ_JAWLQW010000001.1"/>
</dbReference>
<evidence type="ECO:0000259" key="6">
    <source>
        <dbReference type="Pfam" id="PF07669"/>
    </source>
</evidence>
<evidence type="ECO:0000313" key="8">
    <source>
        <dbReference type="Proteomes" id="UP000481700"/>
    </source>
</evidence>
<organism evidence="7 8">
    <name type="scientific">Phocaeicola dorei</name>
    <dbReference type="NCBI Taxonomy" id="357276"/>
    <lineage>
        <taxon>Bacteria</taxon>
        <taxon>Pseudomonadati</taxon>
        <taxon>Bacteroidota</taxon>
        <taxon>Bacteroidia</taxon>
        <taxon>Bacteroidales</taxon>
        <taxon>Bacteroidaceae</taxon>
        <taxon>Phocaeicola</taxon>
    </lineage>
</organism>
<dbReference type="AlphaFoldDB" id="A0A6L3J6E3"/>
<dbReference type="InterPro" id="IPR050953">
    <property type="entry name" value="N4_N6_ade-DNA_methylase"/>
</dbReference>
<evidence type="ECO:0000313" key="7">
    <source>
        <dbReference type="EMBL" id="KAA5321811.1"/>
    </source>
</evidence>
<comment type="caution">
    <text evidence="7">The sequence shown here is derived from an EMBL/GenBank/DDBJ whole genome shotgun (WGS) entry which is preliminary data.</text>
</comment>
<reference evidence="7 8" key="1">
    <citation type="journal article" date="2019" name="Nat. Med.">
        <title>A library of human gut bacterial isolates paired with longitudinal multiomics data enables mechanistic microbiome research.</title>
        <authorList>
            <person name="Poyet M."/>
            <person name="Groussin M."/>
            <person name="Gibbons S.M."/>
            <person name="Avila-Pacheco J."/>
            <person name="Jiang X."/>
            <person name="Kearney S.M."/>
            <person name="Perrotta A.R."/>
            <person name="Berdy B."/>
            <person name="Zhao S."/>
            <person name="Lieberman T.D."/>
            <person name="Swanson P.K."/>
            <person name="Smith M."/>
            <person name="Roesemann S."/>
            <person name="Alexander J.E."/>
            <person name="Rich S.A."/>
            <person name="Livny J."/>
            <person name="Vlamakis H."/>
            <person name="Clish C."/>
            <person name="Bullock K."/>
            <person name="Deik A."/>
            <person name="Scott J."/>
            <person name="Pierce K.A."/>
            <person name="Xavier R.J."/>
            <person name="Alm E.J."/>
        </authorList>
    </citation>
    <scope>NUCLEOTIDE SEQUENCE [LARGE SCALE GENOMIC DNA]</scope>
    <source>
        <strain evidence="7 8">BIOML-A25</strain>
    </source>
</reference>